<gene>
    <name evidence="1" type="ORF">DNG_07962</name>
</gene>
<dbReference type="InterPro" id="IPR046341">
    <property type="entry name" value="SET_dom_sf"/>
</dbReference>
<organism evidence="1 2">
    <name type="scientific">Cephalotrichum gorgonifer</name>
    <dbReference type="NCBI Taxonomy" id="2041049"/>
    <lineage>
        <taxon>Eukaryota</taxon>
        <taxon>Fungi</taxon>
        <taxon>Dikarya</taxon>
        <taxon>Ascomycota</taxon>
        <taxon>Pezizomycotina</taxon>
        <taxon>Sordariomycetes</taxon>
        <taxon>Hypocreomycetidae</taxon>
        <taxon>Microascales</taxon>
        <taxon>Microascaceae</taxon>
        <taxon>Cephalotrichum</taxon>
    </lineage>
</organism>
<proteinExistence type="predicted"/>
<protein>
    <recommendedName>
        <fullName evidence="3">SET domain-containing protein</fullName>
    </recommendedName>
</protein>
<dbReference type="InterPro" id="IPR050600">
    <property type="entry name" value="SETD3_SETD6_MTase"/>
</dbReference>
<keyword evidence="2" id="KW-1185">Reference proteome</keyword>
<evidence type="ECO:0000313" key="1">
    <source>
        <dbReference type="EMBL" id="SPO05275.1"/>
    </source>
</evidence>
<dbReference type="PANTHER" id="PTHR13271">
    <property type="entry name" value="UNCHARACTERIZED PUTATIVE METHYLTRANSFERASE"/>
    <property type="match status" value="1"/>
</dbReference>
<dbReference type="EMBL" id="ONZQ02000012">
    <property type="protein sequence ID" value="SPO05275.1"/>
    <property type="molecule type" value="Genomic_DNA"/>
</dbReference>
<dbReference type="Gene3D" id="3.90.1410.10">
    <property type="entry name" value="set domain protein methyltransferase, domain 1"/>
    <property type="match status" value="1"/>
</dbReference>
<evidence type="ECO:0008006" key="3">
    <source>
        <dbReference type="Google" id="ProtNLM"/>
    </source>
</evidence>
<dbReference type="AlphaFoldDB" id="A0AAE8N5P5"/>
<dbReference type="CDD" id="cd19180">
    <property type="entry name" value="SET_SpSET10-like"/>
    <property type="match status" value="1"/>
</dbReference>
<dbReference type="GO" id="GO:0016279">
    <property type="term" value="F:protein-lysine N-methyltransferase activity"/>
    <property type="evidence" value="ECO:0007669"/>
    <property type="project" value="InterPro"/>
</dbReference>
<dbReference type="InterPro" id="IPR044432">
    <property type="entry name" value="Set10/Efm1_SET"/>
</dbReference>
<dbReference type="PANTHER" id="PTHR13271:SF146">
    <property type="entry name" value="SET DOMAIN-CONTAINING PROTEIN"/>
    <property type="match status" value="1"/>
</dbReference>
<name>A0AAE8N5P5_9PEZI</name>
<sequence>MTDNLHHTLHTWATSHGASLNISVEVRQDDHSGAGFRVKAGAEIHPGDHIVSCPTSLTLSYLNALPNPPPSFRKDPSSPPFPEEFLASAPPHVVGRFFLIQQYLLGQDSFWWPYIRSLPQPDRPSSLPLPPFWDEDDLELLRGTNLEVSVREIKATLDREFRDSKKALEGWGQRSEYTPRLYNWAYAIFTSRSFMPSLVIPRCDELKLPDGVRSWNDFSILMPLFDVGNHSITAKTSWGTVEGKGCNLVTRDGHSGGQEIFNNYGMKTNAQLLLAYGFVIPAREELHNDYIHIRKRVPPGSDGSDVDGSQKPPEYLFSLRPMTHPSSVLGRALQSESIAPEDVFPAFRLVQDAMILDIAEQVLQNNPALGPSSSSTTGESGLLRRILTIDLPPESSQLVNIIIATIQQKALQELEKLDESEVEVDEGQEADLEPCQRVALYYRRRCREVLEGVMESIEAAVEDERYVALMRGVTLER</sequence>
<comment type="caution">
    <text evidence="1">The sequence shown here is derived from an EMBL/GenBank/DDBJ whole genome shotgun (WGS) entry which is preliminary data.</text>
</comment>
<reference evidence="1" key="1">
    <citation type="submission" date="2018-03" db="EMBL/GenBank/DDBJ databases">
        <authorList>
            <person name="Guldener U."/>
        </authorList>
    </citation>
    <scope>NUCLEOTIDE SEQUENCE</scope>
</reference>
<evidence type="ECO:0000313" key="2">
    <source>
        <dbReference type="Proteomes" id="UP001187682"/>
    </source>
</evidence>
<dbReference type="GO" id="GO:0005634">
    <property type="term" value="C:nucleus"/>
    <property type="evidence" value="ECO:0007669"/>
    <property type="project" value="TreeGrafter"/>
</dbReference>
<dbReference type="Proteomes" id="UP001187682">
    <property type="component" value="Unassembled WGS sequence"/>
</dbReference>
<dbReference type="SUPFAM" id="SSF82199">
    <property type="entry name" value="SET domain"/>
    <property type="match status" value="1"/>
</dbReference>
<accession>A0AAE8N5P5</accession>